<evidence type="ECO:0000313" key="3">
    <source>
        <dbReference type="Proteomes" id="UP000188268"/>
    </source>
</evidence>
<dbReference type="AlphaFoldDB" id="A0A1R3G1C0"/>
<organism evidence="2 3">
    <name type="scientific">Corchorus capsularis</name>
    <name type="common">Jute</name>
    <dbReference type="NCBI Taxonomy" id="210143"/>
    <lineage>
        <taxon>Eukaryota</taxon>
        <taxon>Viridiplantae</taxon>
        <taxon>Streptophyta</taxon>
        <taxon>Embryophyta</taxon>
        <taxon>Tracheophyta</taxon>
        <taxon>Spermatophyta</taxon>
        <taxon>Magnoliopsida</taxon>
        <taxon>eudicotyledons</taxon>
        <taxon>Gunneridae</taxon>
        <taxon>Pentapetalae</taxon>
        <taxon>rosids</taxon>
        <taxon>malvids</taxon>
        <taxon>Malvales</taxon>
        <taxon>Malvaceae</taxon>
        <taxon>Grewioideae</taxon>
        <taxon>Apeibeae</taxon>
        <taxon>Corchorus</taxon>
    </lineage>
</organism>
<evidence type="ECO:0000313" key="2">
    <source>
        <dbReference type="EMBL" id="OMO51882.1"/>
    </source>
</evidence>
<name>A0A1R3G1C0_COCAP</name>
<accession>A0A1R3G1C0</accession>
<feature type="region of interest" description="Disordered" evidence="1">
    <location>
        <begin position="34"/>
        <end position="60"/>
    </location>
</feature>
<keyword evidence="3" id="KW-1185">Reference proteome</keyword>
<protein>
    <submittedName>
        <fullName evidence="2">Uncharacterized protein</fullName>
    </submittedName>
</protein>
<dbReference type="Proteomes" id="UP000188268">
    <property type="component" value="Unassembled WGS sequence"/>
</dbReference>
<sequence>MACGIGVGNDVVLGNLRCGVIGEGKTTIRVLGMRQRQRPSSVHWHSRNKTSQNYNHKPVVNHNPTIKLKSIIVQGAVSTAAEPSKKVVDEAKHEV</sequence>
<comment type="caution">
    <text evidence="2">The sequence shown here is derived from an EMBL/GenBank/DDBJ whole genome shotgun (WGS) entry which is preliminary data.</text>
</comment>
<reference evidence="2 3" key="1">
    <citation type="submission" date="2013-09" db="EMBL/GenBank/DDBJ databases">
        <title>Corchorus capsularis genome sequencing.</title>
        <authorList>
            <person name="Alam M."/>
            <person name="Haque M.S."/>
            <person name="Islam M.S."/>
            <person name="Emdad E.M."/>
            <person name="Islam M.M."/>
            <person name="Ahmed B."/>
            <person name="Halim A."/>
            <person name="Hossen Q.M.M."/>
            <person name="Hossain M.Z."/>
            <person name="Ahmed R."/>
            <person name="Khan M.M."/>
            <person name="Islam R."/>
            <person name="Rashid M.M."/>
            <person name="Khan S.A."/>
            <person name="Rahman M.S."/>
            <person name="Alam M."/>
        </authorList>
    </citation>
    <scope>NUCLEOTIDE SEQUENCE [LARGE SCALE GENOMIC DNA]</scope>
    <source>
        <strain evidence="3">cv. CVL-1</strain>
        <tissue evidence="2">Whole seedling</tissue>
    </source>
</reference>
<gene>
    <name evidence="2" type="ORF">CCACVL1_29527</name>
</gene>
<proteinExistence type="predicted"/>
<dbReference type="Gramene" id="OMO51882">
    <property type="protein sequence ID" value="OMO51882"/>
    <property type="gene ID" value="CCACVL1_29527"/>
</dbReference>
<dbReference type="EMBL" id="AWWV01015664">
    <property type="protein sequence ID" value="OMO51882.1"/>
    <property type="molecule type" value="Genomic_DNA"/>
</dbReference>
<evidence type="ECO:0000256" key="1">
    <source>
        <dbReference type="SAM" id="MobiDB-lite"/>
    </source>
</evidence>